<proteinExistence type="inferred from homology"/>
<dbReference type="GO" id="GO:0001522">
    <property type="term" value="P:pseudouridine synthesis"/>
    <property type="evidence" value="ECO:0007669"/>
    <property type="project" value="InterPro"/>
</dbReference>
<dbReference type="OrthoDB" id="447290at2759"/>
<comment type="caution">
    <text evidence="5">The sequence shown here is derived from an EMBL/GenBank/DDBJ whole genome shotgun (WGS) entry which is preliminary data.</text>
</comment>
<dbReference type="SUPFAM" id="SSF55120">
    <property type="entry name" value="Pseudouridine synthase"/>
    <property type="match status" value="1"/>
</dbReference>
<dbReference type="GO" id="GO:0003723">
    <property type="term" value="F:RNA binding"/>
    <property type="evidence" value="ECO:0007669"/>
    <property type="project" value="InterPro"/>
</dbReference>
<dbReference type="RefSeq" id="XP_040741515.1">
    <property type="nucleotide sequence ID" value="XM_040888291.1"/>
</dbReference>
<dbReference type="Pfam" id="PF01142">
    <property type="entry name" value="TruD"/>
    <property type="match status" value="1"/>
</dbReference>
<feature type="compositionally biased region" description="Low complexity" evidence="3">
    <location>
        <begin position="20"/>
        <end position="37"/>
    </location>
</feature>
<dbReference type="PANTHER" id="PTHR13326:SF21">
    <property type="entry name" value="PSEUDOURIDYLATE SYNTHASE PUS7L"/>
    <property type="match status" value="1"/>
</dbReference>
<evidence type="ECO:0000256" key="1">
    <source>
        <dbReference type="ARBA" id="ARBA00007953"/>
    </source>
</evidence>
<dbReference type="GO" id="GO:0009982">
    <property type="term" value="F:pseudouridine synthase activity"/>
    <property type="evidence" value="ECO:0007669"/>
    <property type="project" value="InterPro"/>
</dbReference>
<organism evidence="5 6">
    <name type="scientific">Linderina pennispora</name>
    <dbReference type="NCBI Taxonomy" id="61395"/>
    <lineage>
        <taxon>Eukaryota</taxon>
        <taxon>Fungi</taxon>
        <taxon>Fungi incertae sedis</taxon>
        <taxon>Zoopagomycota</taxon>
        <taxon>Kickxellomycotina</taxon>
        <taxon>Kickxellomycetes</taxon>
        <taxon>Kickxellales</taxon>
        <taxon>Kickxellaceae</taxon>
        <taxon>Linderina</taxon>
    </lineage>
</organism>
<feature type="region of interest" description="Disordered" evidence="3">
    <location>
        <begin position="1"/>
        <end position="39"/>
    </location>
</feature>
<dbReference type="PIRSF" id="PIRSF037016">
    <property type="entry name" value="Pseudouridin_synth_euk_prd"/>
    <property type="match status" value="1"/>
</dbReference>
<name>A0A1Y1W299_9FUNG</name>
<dbReference type="Proteomes" id="UP000193922">
    <property type="component" value="Unassembled WGS sequence"/>
</dbReference>
<sequence>MPSSDTEQLHGDSKRAKISAEAPAATPAEETVAKPAPQSTTFYQTETDVGITEFITPGWKGFDAVIKHRFCDFLVNEIDLSGRVVHLTSFTDADDPAPPKDEDDLEVPEDPKEAFEEAFKHLAEILGAEDAQHIRTLLESGEDTEAAFVLERELDKHTRTRIYGVTNNFLPTRVSVNTQDGQMVFKRLPPNSKPKSGRRRWEHVGEFCHFVMQKENRDSMDILNQLAKLLRVKPGCFGMAGTKDKRGVTVQKCSSFKIEHSRLIWASLKLQGARLGNFSYAPRDLSLGDLAGNQFQIVLRYVEGADPVSLQPVLDGITNTGFINYFGMQRFGNSSVPSQAVGIEVLKANWQKAVDLILMPREGDHFKVAKARAIWAETKDVQGTLSAMPPRIAMAERSILLHFLKTKNQRNCAGAFGTIPRNLRLMYLHAYQSFVWNSAVSKRIELFGMQGPVPGDLVIKAEGFKAGKTDEQTGERVRHKPVVVTAENASEYSIYDVVLPLPGAAIEYPENQVKSFYVDLMMKDDLSPFALGKHPSKEYRTGRRPRDFSYEWMRYDDGDLPLLLTDVDKIMEKEEPKSLENGQHLALKLKFDLPSSAYATMLLRELMRQETASGYQSKMSEQKADQAAGL</sequence>
<dbReference type="AlphaFoldDB" id="A0A1Y1W299"/>
<dbReference type="GO" id="GO:0005634">
    <property type="term" value="C:nucleus"/>
    <property type="evidence" value="ECO:0007669"/>
    <property type="project" value="TreeGrafter"/>
</dbReference>
<evidence type="ECO:0000256" key="2">
    <source>
        <dbReference type="ARBA" id="ARBA00023235"/>
    </source>
</evidence>
<accession>A0A1Y1W299</accession>
<evidence type="ECO:0000313" key="5">
    <source>
        <dbReference type="EMBL" id="ORX67628.1"/>
    </source>
</evidence>
<reference evidence="5 6" key="1">
    <citation type="submission" date="2016-07" db="EMBL/GenBank/DDBJ databases">
        <title>Pervasive Adenine N6-methylation of Active Genes in Fungi.</title>
        <authorList>
            <consortium name="DOE Joint Genome Institute"/>
            <person name="Mondo S.J."/>
            <person name="Dannebaum R.O."/>
            <person name="Kuo R.C."/>
            <person name="Labutti K."/>
            <person name="Haridas S."/>
            <person name="Kuo A."/>
            <person name="Salamov A."/>
            <person name="Ahrendt S.R."/>
            <person name="Lipzen A."/>
            <person name="Sullivan W."/>
            <person name="Andreopoulos W.B."/>
            <person name="Clum A."/>
            <person name="Lindquist E."/>
            <person name="Daum C."/>
            <person name="Ramamoorthy G.K."/>
            <person name="Gryganskyi A."/>
            <person name="Culley D."/>
            <person name="Magnuson J.K."/>
            <person name="James T.Y."/>
            <person name="O'Malley M.A."/>
            <person name="Stajich J.E."/>
            <person name="Spatafora J.W."/>
            <person name="Visel A."/>
            <person name="Grigoriev I.V."/>
        </authorList>
    </citation>
    <scope>NUCLEOTIDE SEQUENCE [LARGE SCALE GENOMIC DNA]</scope>
    <source>
        <strain evidence="5 6">ATCC 12442</strain>
    </source>
</reference>
<dbReference type="InterPro" id="IPR042214">
    <property type="entry name" value="TruD_catalytic"/>
</dbReference>
<protein>
    <submittedName>
        <fullName evidence="5">tRNA pseudouridine synthase D</fullName>
    </submittedName>
</protein>
<dbReference type="GeneID" id="63804939"/>
<keyword evidence="6" id="KW-1185">Reference proteome</keyword>
<keyword evidence="2" id="KW-0413">Isomerase</keyword>
<dbReference type="PROSITE" id="PS50984">
    <property type="entry name" value="TRUD"/>
    <property type="match status" value="1"/>
</dbReference>
<evidence type="ECO:0000259" key="4">
    <source>
        <dbReference type="PROSITE" id="PS50984"/>
    </source>
</evidence>
<dbReference type="EMBL" id="MCFD01000012">
    <property type="protein sequence ID" value="ORX67628.1"/>
    <property type="molecule type" value="Genomic_DNA"/>
</dbReference>
<dbReference type="NCBIfam" id="TIGR00094">
    <property type="entry name" value="tRNA_TruD_broad"/>
    <property type="match status" value="1"/>
</dbReference>
<evidence type="ECO:0000313" key="6">
    <source>
        <dbReference type="Proteomes" id="UP000193922"/>
    </source>
</evidence>
<dbReference type="Gene3D" id="3.30.2350.20">
    <property type="entry name" value="TruD, catalytic domain"/>
    <property type="match status" value="2"/>
</dbReference>
<feature type="domain" description="TRUD" evidence="4">
    <location>
        <begin position="321"/>
        <end position="551"/>
    </location>
</feature>
<dbReference type="PANTHER" id="PTHR13326">
    <property type="entry name" value="TRNA PSEUDOURIDINE SYNTHASE D"/>
    <property type="match status" value="1"/>
</dbReference>
<dbReference type="InterPro" id="IPR020103">
    <property type="entry name" value="PsdUridine_synth_cat_dom_sf"/>
</dbReference>
<dbReference type="InterPro" id="IPR011760">
    <property type="entry name" value="PsdUridine_synth_TruD_insert"/>
</dbReference>
<comment type="similarity">
    <text evidence="1">Belongs to the pseudouridine synthase TruD family.</text>
</comment>
<dbReference type="CDD" id="cd02576">
    <property type="entry name" value="PseudoU_synth_ScPUS7"/>
    <property type="match status" value="1"/>
</dbReference>
<dbReference type="STRING" id="61395.A0A1Y1W299"/>
<dbReference type="InterPro" id="IPR001656">
    <property type="entry name" value="PsdUridine_synth_TruD"/>
</dbReference>
<gene>
    <name evidence="5" type="ORF">DL89DRAFT_269404</name>
</gene>
<evidence type="ECO:0000256" key="3">
    <source>
        <dbReference type="SAM" id="MobiDB-lite"/>
    </source>
</evidence>